<dbReference type="GO" id="GO:0004620">
    <property type="term" value="F:phospholipase activity"/>
    <property type="evidence" value="ECO:0007669"/>
    <property type="project" value="TreeGrafter"/>
</dbReference>
<comment type="function">
    <text evidence="8">Lipolytic acyl hydrolase (LAH).</text>
</comment>
<feature type="short sequence motif" description="GXGXXG" evidence="7">
    <location>
        <begin position="22"/>
        <end position="27"/>
    </location>
</feature>
<dbReference type="Proteomes" id="UP001179952">
    <property type="component" value="Unassembled WGS sequence"/>
</dbReference>
<feature type="short sequence motif" description="DGA/G" evidence="7">
    <location>
        <begin position="215"/>
        <end position="217"/>
    </location>
</feature>
<dbReference type="Pfam" id="PF01734">
    <property type="entry name" value="Patatin"/>
    <property type="match status" value="1"/>
</dbReference>
<accession>A0AAV9AJC1</accession>
<feature type="active site" description="Proton acceptor" evidence="7">
    <location>
        <position position="215"/>
    </location>
</feature>
<evidence type="ECO:0000313" key="10">
    <source>
        <dbReference type="EMBL" id="KAK1264289.1"/>
    </source>
</evidence>
<dbReference type="InterPro" id="IPR002641">
    <property type="entry name" value="PNPLA_dom"/>
</dbReference>
<comment type="function">
    <text evidence="6">Possesses non-specific lipolytic acyl hydrolase (LAH) activity. Hydrolyzes phospholipids as well as galactolipids. May play a role in disease resistance.</text>
</comment>
<gene>
    <name evidence="10" type="ORF">QJS04_geneDACA011891</name>
</gene>
<feature type="domain" description="PNPLA" evidence="9">
    <location>
        <begin position="18"/>
        <end position="228"/>
    </location>
</feature>
<evidence type="ECO:0000256" key="3">
    <source>
        <dbReference type="ARBA" id="ARBA00022821"/>
    </source>
</evidence>
<evidence type="ECO:0000256" key="8">
    <source>
        <dbReference type="RuleBase" id="RU361262"/>
    </source>
</evidence>
<feature type="short sequence motif" description="GXSXG" evidence="7">
    <location>
        <begin position="61"/>
        <end position="65"/>
    </location>
</feature>
<sequence length="400" mass="44023">MADVVKTPTSDQNMITILSIDGGGIRGIIPAVILDFLESKLQELDEDKDVRLVDYFDVIAGTSTGGLVTAMITSPDKNNEKRPLYAAKEIRNFYLEHCPMIFPQTCGPIAWVKNSIISVVKGPKYDGKYLHSLLRRQLGETRLDKTLTNVVIPSFDIKLLQPTIFTTFDAKSNAQKNPFISDVCISTSAAPTYLPAHHFDVKDEQGSVKSYNLIDGGLAANNPTSLAIGEIMKQQIKRRSDYSPMNLMECGKLLVVSLGTGIAKGEGKYDASKATEWGSMGWTYPIIDCFAESNSDMIDIHTSILFQMLGCEKNYLRIQDDTLTGDAASVDIATENNLQNLVKIGKNLLKKKVSRVNLETGLYEPVEGEGTNEEALTHFARLLSEERKLRKSSVDASATA</sequence>
<dbReference type="PANTHER" id="PTHR32176">
    <property type="entry name" value="XYLOSE ISOMERASE"/>
    <property type="match status" value="1"/>
</dbReference>
<dbReference type="GO" id="GO:0047372">
    <property type="term" value="F:monoacylglycerol lipase activity"/>
    <property type="evidence" value="ECO:0007669"/>
    <property type="project" value="TreeGrafter"/>
</dbReference>
<dbReference type="GO" id="GO:0006952">
    <property type="term" value="P:defense response"/>
    <property type="evidence" value="ECO:0007669"/>
    <property type="project" value="UniProtKB-KW"/>
</dbReference>
<evidence type="ECO:0000256" key="6">
    <source>
        <dbReference type="ARBA" id="ARBA00025642"/>
    </source>
</evidence>
<feature type="active site" description="Nucleophile" evidence="7">
    <location>
        <position position="63"/>
    </location>
</feature>
<reference evidence="10" key="1">
    <citation type="journal article" date="2023" name="Nat. Commun.">
        <title>Diploid and tetraploid genomes of Acorus and the evolution of monocots.</title>
        <authorList>
            <person name="Ma L."/>
            <person name="Liu K.W."/>
            <person name="Li Z."/>
            <person name="Hsiao Y.Y."/>
            <person name="Qi Y."/>
            <person name="Fu T."/>
            <person name="Tang G.D."/>
            <person name="Zhang D."/>
            <person name="Sun W.H."/>
            <person name="Liu D.K."/>
            <person name="Li Y."/>
            <person name="Chen G.Z."/>
            <person name="Liu X.D."/>
            <person name="Liao X.Y."/>
            <person name="Jiang Y.T."/>
            <person name="Yu X."/>
            <person name="Hao Y."/>
            <person name="Huang J."/>
            <person name="Zhao X.W."/>
            <person name="Ke S."/>
            <person name="Chen Y.Y."/>
            <person name="Wu W.L."/>
            <person name="Hsu J.L."/>
            <person name="Lin Y.F."/>
            <person name="Huang M.D."/>
            <person name="Li C.Y."/>
            <person name="Huang L."/>
            <person name="Wang Z.W."/>
            <person name="Zhao X."/>
            <person name="Zhong W.Y."/>
            <person name="Peng D.H."/>
            <person name="Ahmad S."/>
            <person name="Lan S."/>
            <person name="Zhang J.S."/>
            <person name="Tsai W.C."/>
            <person name="Van de Peer Y."/>
            <person name="Liu Z.J."/>
        </authorList>
    </citation>
    <scope>NUCLEOTIDE SEQUENCE</scope>
    <source>
        <strain evidence="10">SCP</strain>
    </source>
</reference>
<evidence type="ECO:0000256" key="4">
    <source>
        <dbReference type="ARBA" id="ARBA00022963"/>
    </source>
</evidence>
<keyword evidence="5 7" id="KW-0443">Lipid metabolism</keyword>
<protein>
    <recommendedName>
        <fullName evidence="8">Patatin</fullName>
        <ecNumber evidence="8">3.1.1.-</ecNumber>
    </recommendedName>
</protein>
<dbReference type="FunFam" id="3.40.1090.10:FF:000005">
    <property type="entry name" value="Patatin"/>
    <property type="match status" value="1"/>
</dbReference>
<proteinExistence type="inferred from homology"/>
<name>A0AAV9AJC1_ACOGR</name>
<comment type="caution">
    <text evidence="10">The sequence shown here is derived from an EMBL/GenBank/DDBJ whole genome shotgun (WGS) entry which is preliminary data.</text>
</comment>
<evidence type="ECO:0000313" key="11">
    <source>
        <dbReference type="Proteomes" id="UP001179952"/>
    </source>
</evidence>
<dbReference type="GO" id="GO:0016042">
    <property type="term" value="P:lipid catabolic process"/>
    <property type="evidence" value="ECO:0007669"/>
    <property type="project" value="UniProtKB-UniRule"/>
</dbReference>
<dbReference type="EC" id="3.1.1.-" evidence="8"/>
<keyword evidence="4 7" id="KW-0442">Lipid degradation</keyword>
<evidence type="ECO:0000256" key="5">
    <source>
        <dbReference type="ARBA" id="ARBA00023098"/>
    </source>
</evidence>
<dbReference type="PANTHER" id="PTHR32176:SF99">
    <property type="entry name" value="PATATIN"/>
    <property type="match status" value="1"/>
</dbReference>
<organism evidence="10 11">
    <name type="scientific">Acorus gramineus</name>
    <name type="common">Dwarf sweet flag</name>
    <dbReference type="NCBI Taxonomy" id="55184"/>
    <lineage>
        <taxon>Eukaryota</taxon>
        <taxon>Viridiplantae</taxon>
        <taxon>Streptophyta</taxon>
        <taxon>Embryophyta</taxon>
        <taxon>Tracheophyta</taxon>
        <taxon>Spermatophyta</taxon>
        <taxon>Magnoliopsida</taxon>
        <taxon>Liliopsida</taxon>
        <taxon>Acoraceae</taxon>
        <taxon>Acorus</taxon>
    </lineage>
</organism>
<comment type="domain">
    <text evidence="8">The nitrogen atoms of the two glycine residues in the GGXR motif define the oxyanion hole, and stabilize the oxyanion that forms during the nucleophilic attack by the catalytic serine during substrate cleavage.</text>
</comment>
<dbReference type="InterPro" id="IPR016035">
    <property type="entry name" value="Acyl_Trfase/lysoPLipase"/>
</dbReference>
<comment type="similarity">
    <text evidence="1 8">Belongs to the patatin family.</text>
</comment>
<evidence type="ECO:0000259" key="9">
    <source>
        <dbReference type="PROSITE" id="PS51635"/>
    </source>
</evidence>
<dbReference type="EMBL" id="JAUJYN010000009">
    <property type="protein sequence ID" value="KAK1264289.1"/>
    <property type="molecule type" value="Genomic_DNA"/>
</dbReference>
<evidence type="ECO:0000256" key="1">
    <source>
        <dbReference type="ARBA" id="ARBA00010240"/>
    </source>
</evidence>
<keyword evidence="11" id="KW-1185">Reference proteome</keyword>
<evidence type="ECO:0000256" key="7">
    <source>
        <dbReference type="PROSITE-ProRule" id="PRU01161"/>
    </source>
</evidence>
<evidence type="ECO:0000256" key="2">
    <source>
        <dbReference type="ARBA" id="ARBA00022801"/>
    </source>
</evidence>
<keyword evidence="2 7" id="KW-0378">Hydrolase</keyword>
<dbReference type="SUPFAM" id="SSF52151">
    <property type="entry name" value="FabD/lysophospholipase-like"/>
    <property type="match status" value="1"/>
</dbReference>
<reference evidence="10" key="2">
    <citation type="submission" date="2023-06" db="EMBL/GenBank/DDBJ databases">
        <authorList>
            <person name="Ma L."/>
            <person name="Liu K.-W."/>
            <person name="Li Z."/>
            <person name="Hsiao Y.-Y."/>
            <person name="Qi Y."/>
            <person name="Fu T."/>
            <person name="Tang G."/>
            <person name="Zhang D."/>
            <person name="Sun W.-H."/>
            <person name="Liu D.-K."/>
            <person name="Li Y."/>
            <person name="Chen G.-Z."/>
            <person name="Liu X.-D."/>
            <person name="Liao X.-Y."/>
            <person name="Jiang Y.-T."/>
            <person name="Yu X."/>
            <person name="Hao Y."/>
            <person name="Huang J."/>
            <person name="Zhao X.-W."/>
            <person name="Ke S."/>
            <person name="Chen Y.-Y."/>
            <person name="Wu W.-L."/>
            <person name="Hsu J.-L."/>
            <person name="Lin Y.-F."/>
            <person name="Huang M.-D."/>
            <person name="Li C.-Y."/>
            <person name="Huang L."/>
            <person name="Wang Z.-W."/>
            <person name="Zhao X."/>
            <person name="Zhong W.-Y."/>
            <person name="Peng D.-H."/>
            <person name="Ahmad S."/>
            <person name="Lan S."/>
            <person name="Zhang J.-S."/>
            <person name="Tsai W.-C."/>
            <person name="Van De Peer Y."/>
            <person name="Liu Z.-J."/>
        </authorList>
    </citation>
    <scope>NUCLEOTIDE SEQUENCE</scope>
    <source>
        <strain evidence="10">SCP</strain>
        <tissue evidence="10">Leaves</tissue>
    </source>
</reference>
<dbReference type="AlphaFoldDB" id="A0AAV9AJC1"/>
<keyword evidence="3" id="KW-0611">Plant defense</keyword>
<dbReference type="Gene3D" id="3.40.1090.10">
    <property type="entry name" value="Cytosolic phospholipase A2 catalytic domain"/>
    <property type="match status" value="1"/>
</dbReference>
<dbReference type="PROSITE" id="PS51635">
    <property type="entry name" value="PNPLA"/>
    <property type="match status" value="1"/>
</dbReference>